<evidence type="ECO:0000256" key="1">
    <source>
        <dbReference type="ARBA" id="ARBA00004479"/>
    </source>
</evidence>
<feature type="domain" description="Integrin alpha first immunoglubulin-like" evidence="5">
    <location>
        <begin position="67"/>
        <end position="202"/>
    </location>
</feature>
<dbReference type="InterPro" id="IPR048285">
    <property type="entry name" value="Integrin_alpha_Ig-like_2"/>
</dbReference>
<dbReference type="Proteomes" id="UP000770717">
    <property type="component" value="Unassembled WGS sequence"/>
</dbReference>
<organism evidence="7 8">
    <name type="scientific">Eleutherodactylus coqui</name>
    <name type="common">Puerto Rican coqui</name>
    <dbReference type="NCBI Taxonomy" id="57060"/>
    <lineage>
        <taxon>Eukaryota</taxon>
        <taxon>Metazoa</taxon>
        <taxon>Chordata</taxon>
        <taxon>Craniata</taxon>
        <taxon>Vertebrata</taxon>
        <taxon>Euteleostomi</taxon>
        <taxon>Amphibia</taxon>
        <taxon>Batrachia</taxon>
        <taxon>Anura</taxon>
        <taxon>Neobatrachia</taxon>
        <taxon>Hyloidea</taxon>
        <taxon>Eleutherodactylidae</taxon>
        <taxon>Eleutherodactylinae</taxon>
        <taxon>Eleutherodactylus</taxon>
        <taxon>Eleutherodactylus</taxon>
    </lineage>
</organism>
<dbReference type="InterPro" id="IPR013649">
    <property type="entry name" value="Integrin_alpha_Ig-like_1"/>
</dbReference>
<dbReference type="PANTHER" id="PTHR23220">
    <property type="entry name" value="INTEGRIN ALPHA"/>
    <property type="match status" value="1"/>
</dbReference>
<protein>
    <recommendedName>
        <fullName evidence="9">Integrin alpha-2 domain-containing protein</fullName>
    </recommendedName>
</protein>
<evidence type="ECO:0000256" key="4">
    <source>
        <dbReference type="ARBA" id="ARBA00023180"/>
    </source>
</evidence>
<dbReference type="SUPFAM" id="SSF69179">
    <property type="entry name" value="Integrin domains"/>
    <property type="match status" value="3"/>
</dbReference>
<feature type="domain" description="Integrin alpha second immunoglobulin-like" evidence="6">
    <location>
        <begin position="210"/>
        <end position="341"/>
    </location>
</feature>
<comment type="caution">
    <text evidence="7">The sequence shown here is derived from an EMBL/GenBank/DDBJ whole genome shotgun (WGS) entry which is preliminary data.</text>
</comment>
<dbReference type="Gene3D" id="2.60.40.1460">
    <property type="entry name" value="Integrin domains. Chain A, domain 2"/>
    <property type="match status" value="1"/>
</dbReference>
<comment type="subcellular location">
    <subcellularLocation>
        <location evidence="1">Membrane</location>
        <topology evidence="1">Single-pass type I membrane protein</topology>
    </subcellularLocation>
</comment>
<dbReference type="AlphaFoldDB" id="A0A8J6BA34"/>
<dbReference type="EMBL" id="WNTK01006892">
    <property type="protein sequence ID" value="KAG9463426.1"/>
    <property type="molecule type" value="Genomic_DNA"/>
</dbReference>
<reference evidence="7" key="1">
    <citation type="thesis" date="2020" institute="ProQuest LLC" country="789 East Eisenhower Parkway, Ann Arbor, MI, USA">
        <title>Comparative Genomics and Chromosome Evolution.</title>
        <authorList>
            <person name="Mudd A.B."/>
        </authorList>
    </citation>
    <scope>NUCLEOTIDE SEQUENCE</scope>
    <source>
        <strain evidence="7">HN-11 Male</strain>
        <tissue evidence="7">Kidney and liver</tissue>
    </source>
</reference>
<sequence length="591" mass="66960">MQNTAPFFSVGVSEFKHSTISDIPIEKNGTATSFMQGPSGPLFSEPLGEPQPIRNSTVTKLSILFRSRDVADVNVGLSFNPNVINMENKNCKMNNKETVCIFATFCFKIIIKSGTNKQETFDLEYKITLDSHRFLSRSLFTDTNGRTVQGVIRQSGECANHNFYMVEKPDFLNSVNVSVEFNFKDPEDGPVLSQEIPNIVNAHIPFTMDCGAEKRCMADLVLAAQLMMGDKSFNQTVVKYNKDKFNVTVTLRNKWDSAYNPTVTMKYSPNIILAGIEDKPKVSCESDTDFTCKVGYPFLKREESITFTVTFQFNISHLLDTVSILINAVSDSDEKNLNDNRKNIIFPVKYESWLTFTGSKKEFHISIPANDSIPAVINSMDAIGPEINLNYVVKKNDYIPMPIVIFRLSFHYKTPDGNVLLYLTNLSHSDNVNCDIDKLLDPLRISAGRIYHLETFTESLKDTILDCKRDSCPAFYCTVEPSDITHINISMRVWKATFIKVIGSFLMIFLHNGFKQFSIIILYILHHFENIYLLCSTTQMSLYGFYVHENQSTWWSWKGPPGSTEQGVGSDDPGGPFQLYHSRILMNIDTI</sequence>
<evidence type="ECO:0000259" key="5">
    <source>
        <dbReference type="Pfam" id="PF08441"/>
    </source>
</evidence>
<keyword evidence="8" id="KW-1185">Reference proteome</keyword>
<dbReference type="PANTHER" id="PTHR23220:SF22">
    <property type="entry name" value="INTEGRIN ALPHA-1"/>
    <property type="match status" value="1"/>
</dbReference>
<evidence type="ECO:0000256" key="2">
    <source>
        <dbReference type="ARBA" id="ARBA00023037"/>
    </source>
</evidence>
<dbReference type="Gene3D" id="2.60.40.1510">
    <property type="entry name" value="ntegrin, alpha v. Chain A, domain 3"/>
    <property type="match status" value="1"/>
</dbReference>
<evidence type="ECO:0000313" key="8">
    <source>
        <dbReference type="Proteomes" id="UP000770717"/>
    </source>
</evidence>
<dbReference type="GO" id="GO:0033627">
    <property type="term" value="P:cell adhesion mediated by integrin"/>
    <property type="evidence" value="ECO:0007669"/>
    <property type="project" value="TreeGrafter"/>
</dbReference>
<dbReference type="OrthoDB" id="5317514at2759"/>
<keyword evidence="4" id="KW-0325">Glycoprotein</keyword>
<evidence type="ECO:0000313" key="7">
    <source>
        <dbReference type="EMBL" id="KAG9463426.1"/>
    </source>
</evidence>
<evidence type="ECO:0008006" key="9">
    <source>
        <dbReference type="Google" id="ProtNLM"/>
    </source>
</evidence>
<dbReference type="GO" id="GO:0008305">
    <property type="term" value="C:integrin complex"/>
    <property type="evidence" value="ECO:0007669"/>
    <property type="project" value="TreeGrafter"/>
</dbReference>
<dbReference type="GO" id="GO:0005178">
    <property type="term" value="F:integrin binding"/>
    <property type="evidence" value="ECO:0007669"/>
    <property type="project" value="TreeGrafter"/>
</dbReference>
<dbReference type="InterPro" id="IPR032695">
    <property type="entry name" value="Integrin_dom_sf"/>
</dbReference>
<dbReference type="GO" id="GO:0007160">
    <property type="term" value="P:cell-matrix adhesion"/>
    <property type="evidence" value="ECO:0007669"/>
    <property type="project" value="TreeGrafter"/>
</dbReference>
<evidence type="ECO:0000256" key="3">
    <source>
        <dbReference type="ARBA" id="ARBA00023136"/>
    </source>
</evidence>
<dbReference type="GO" id="GO:0007229">
    <property type="term" value="P:integrin-mediated signaling pathway"/>
    <property type="evidence" value="ECO:0007669"/>
    <property type="project" value="UniProtKB-KW"/>
</dbReference>
<gene>
    <name evidence="7" type="ORF">GDO78_021760</name>
</gene>
<dbReference type="GO" id="GO:0098609">
    <property type="term" value="P:cell-cell adhesion"/>
    <property type="evidence" value="ECO:0007669"/>
    <property type="project" value="TreeGrafter"/>
</dbReference>
<name>A0A8J6BA34_ELECQ</name>
<dbReference type="Gene3D" id="2.60.40.1530">
    <property type="entry name" value="ntegrin, alpha v. Chain A, domain 4"/>
    <property type="match status" value="1"/>
</dbReference>
<proteinExistence type="predicted"/>
<dbReference type="GO" id="GO:0009897">
    <property type="term" value="C:external side of plasma membrane"/>
    <property type="evidence" value="ECO:0007669"/>
    <property type="project" value="TreeGrafter"/>
</dbReference>
<dbReference type="Pfam" id="PF08441">
    <property type="entry name" value="Integrin_A_Ig_1"/>
    <property type="match status" value="1"/>
</dbReference>
<keyword evidence="2" id="KW-0401">Integrin</keyword>
<keyword evidence="3" id="KW-0472">Membrane</keyword>
<dbReference type="Pfam" id="PF20805">
    <property type="entry name" value="Integrin_A_Ig_2"/>
    <property type="match status" value="1"/>
</dbReference>
<evidence type="ECO:0000259" key="6">
    <source>
        <dbReference type="Pfam" id="PF20805"/>
    </source>
</evidence>
<accession>A0A8J6BA34</accession>